<protein>
    <recommendedName>
        <fullName evidence="1">PAS domain-containing protein</fullName>
    </recommendedName>
</protein>
<dbReference type="AlphaFoldDB" id="X1EGY4"/>
<dbReference type="SMART" id="SM00091">
    <property type="entry name" value="PAS"/>
    <property type="match status" value="1"/>
</dbReference>
<sequence>EEKYRTLFDNMPGVYYRTDKKGNLIMINPEGAKLFGCNSPEDILGKNISQHFYFAPEERKKYLEELEKNKGNLKDYEITLKKKDGSPLVISDSFIIKSSF</sequence>
<dbReference type="CDD" id="cd00130">
    <property type="entry name" value="PAS"/>
    <property type="match status" value="1"/>
</dbReference>
<dbReference type="PROSITE" id="PS50112">
    <property type="entry name" value="PAS"/>
    <property type="match status" value="1"/>
</dbReference>
<name>X1EGY4_9ZZZZ</name>
<feature type="domain" description="PAS" evidence="1">
    <location>
        <begin position="1"/>
        <end position="41"/>
    </location>
</feature>
<dbReference type="Pfam" id="PF13426">
    <property type="entry name" value="PAS_9"/>
    <property type="match status" value="1"/>
</dbReference>
<dbReference type="SUPFAM" id="SSF55785">
    <property type="entry name" value="PYP-like sensor domain (PAS domain)"/>
    <property type="match status" value="1"/>
</dbReference>
<gene>
    <name evidence="2" type="ORF">S03H2_01196</name>
</gene>
<dbReference type="EMBL" id="BARU01000331">
    <property type="protein sequence ID" value="GAH19620.1"/>
    <property type="molecule type" value="Genomic_DNA"/>
</dbReference>
<dbReference type="InterPro" id="IPR000014">
    <property type="entry name" value="PAS"/>
</dbReference>
<comment type="caution">
    <text evidence="2">The sequence shown here is derived from an EMBL/GenBank/DDBJ whole genome shotgun (WGS) entry which is preliminary data.</text>
</comment>
<dbReference type="Gene3D" id="3.30.450.20">
    <property type="entry name" value="PAS domain"/>
    <property type="match status" value="1"/>
</dbReference>
<dbReference type="NCBIfam" id="TIGR00229">
    <property type="entry name" value="sensory_box"/>
    <property type="match status" value="1"/>
</dbReference>
<proteinExistence type="predicted"/>
<dbReference type="InterPro" id="IPR035965">
    <property type="entry name" value="PAS-like_dom_sf"/>
</dbReference>
<feature type="non-terminal residue" evidence="2">
    <location>
        <position position="1"/>
    </location>
</feature>
<accession>X1EGY4</accession>
<evidence type="ECO:0000313" key="2">
    <source>
        <dbReference type="EMBL" id="GAH19620.1"/>
    </source>
</evidence>
<reference evidence="2" key="1">
    <citation type="journal article" date="2014" name="Front. Microbiol.">
        <title>High frequency of phylogenetically diverse reductive dehalogenase-homologous genes in deep subseafloor sedimentary metagenomes.</title>
        <authorList>
            <person name="Kawai M."/>
            <person name="Futagami T."/>
            <person name="Toyoda A."/>
            <person name="Takaki Y."/>
            <person name="Nishi S."/>
            <person name="Hori S."/>
            <person name="Arai W."/>
            <person name="Tsubouchi T."/>
            <person name="Morono Y."/>
            <person name="Uchiyama I."/>
            <person name="Ito T."/>
            <person name="Fujiyama A."/>
            <person name="Inagaki F."/>
            <person name="Takami H."/>
        </authorList>
    </citation>
    <scope>NUCLEOTIDE SEQUENCE</scope>
    <source>
        <strain evidence="2">Expedition CK06-06</strain>
    </source>
</reference>
<evidence type="ECO:0000259" key="1">
    <source>
        <dbReference type="PROSITE" id="PS50112"/>
    </source>
</evidence>
<organism evidence="2">
    <name type="scientific">marine sediment metagenome</name>
    <dbReference type="NCBI Taxonomy" id="412755"/>
    <lineage>
        <taxon>unclassified sequences</taxon>
        <taxon>metagenomes</taxon>
        <taxon>ecological metagenomes</taxon>
    </lineage>
</organism>